<comment type="caution">
    <text evidence="4">The sequence shown here is derived from an EMBL/GenBank/DDBJ whole genome shotgun (WGS) entry which is preliminary data.</text>
</comment>
<dbReference type="Proteomes" id="UP000583929">
    <property type="component" value="Unassembled WGS sequence"/>
</dbReference>
<keyword evidence="1" id="KW-0812">Transmembrane</keyword>
<evidence type="ECO:0000313" key="5">
    <source>
        <dbReference type="Proteomes" id="UP000583929"/>
    </source>
</evidence>
<organism evidence="4 5">
    <name type="scientific">Cannabis sativa</name>
    <name type="common">Hemp</name>
    <name type="synonym">Marijuana</name>
    <dbReference type="NCBI Taxonomy" id="3483"/>
    <lineage>
        <taxon>Eukaryota</taxon>
        <taxon>Viridiplantae</taxon>
        <taxon>Streptophyta</taxon>
        <taxon>Embryophyta</taxon>
        <taxon>Tracheophyta</taxon>
        <taxon>Spermatophyta</taxon>
        <taxon>Magnoliopsida</taxon>
        <taxon>eudicotyledons</taxon>
        <taxon>Gunneridae</taxon>
        <taxon>Pentapetalae</taxon>
        <taxon>rosids</taxon>
        <taxon>fabids</taxon>
        <taxon>Rosales</taxon>
        <taxon>Cannabaceae</taxon>
        <taxon>Cannabis</taxon>
    </lineage>
</organism>
<evidence type="ECO:0000256" key="1">
    <source>
        <dbReference type="SAM" id="Phobius"/>
    </source>
</evidence>
<name>A0A7J6E554_CANSA</name>
<reference evidence="4 5" key="1">
    <citation type="journal article" date="2020" name="bioRxiv">
        <title>Sequence and annotation of 42 cannabis genomes reveals extensive copy number variation in cannabinoid synthesis and pathogen resistance genes.</title>
        <authorList>
            <person name="Mckernan K.J."/>
            <person name="Helbert Y."/>
            <person name="Kane L.T."/>
            <person name="Ebling H."/>
            <person name="Zhang L."/>
            <person name="Liu B."/>
            <person name="Eaton Z."/>
            <person name="Mclaughlin S."/>
            <person name="Kingan S."/>
            <person name="Baybayan P."/>
            <person name="Concepcion G."/>
            <person name="Jordan M."/>
            <person name="Riva A."/>
            <person name="Barbazuk W."/>
            <person name="Harkins T."/>
        </authorList>
    </citation>
    <scope>NUCLEOTIDE SEQUENCE [LARGE SCALE GENOMIC DNA]</scope>
    <source>
        <strain evidence="5">cv. Jamaican Lion 4</strain>
        <tissue evidence="4">Leaf</tissue>
    </source>
</reference>
<dbReference type="PANTHER" id="PTHR33232:SF18">
    <property type="entry name" value="PROTEIN SIEVE ELEMENT OCCLUSION B-LIKE"/>
    <property type="match status" value="1"/>
</dbReference>
<evidence type="ECO:0008006" key="6">
    <source>
        <dbReference type="Google" id="ProtNLM"/>
    </source>
</evidence>
<dbReference type="GO" id="GO:0010088">
    <property type="term" value="P:phloem development"/>
    <property type="evidence" value="ECO:0007669"/>
    <property type="project" value="InterPro"/>
</dbReference>
<keyword evidence="1" id="KW-0472">Membrane</keyword>
<dbReference type="EMBL" id="JAATIQ010000502">
    <property type="protein sequence ID" value="KAF4353563.1"/>
    <property type="molecule type" value="Genomic_DNA"/>
</dbReference>
<evidence type="ECO:0000259" key="3">
    <source>
        <dbReference type="Pfam" id="PF14577"/>
    </source>
</evidence>
<dbReference type="Pfam" id="PF14577">
    <property type="entry name" value="SEO_C"/>
    <property type="match status" value="1"/>
</dbReference>
<keyword evidence="5" id="KW-1185">Reference proteome</keyword>
<sequence>MDSRAQTTLRINKISISYPVTSLSVSLSLSFSLLVSKALLYFITMLNGVQGVVSKVESVVSNVHRHIEGEVSGIFTMSDKKIIDLVYDTHVHADDSFDEDSLFVIVENVLKRSNQIIDKIVQGVHVHVENIEEKFSKANLNVPLCTLKAINNELCCKAPNEETAHKTVVEILKKLSNYSWEAKAVLVLAAFAFEFGDFWLIAHLYNSDPLAKQLGVLKRVPTLIKTPELVKRRQAILELSSLINVTMRVIAIFDEFEKLSAYDIKDIPGLSIALDHMPVDVYWSILSIAACSTKLNILISDQPDRAFDLAPYTQKISFVLNQLTMQLNVCRRQLTEAETYRRLCKLFRTPTEIMEIFKALIFYSKDSVRPLIDGSTNRQVNIDVLRRKNVYMFITGLDITDEDISSLKPVYDLTKKERVSYTIVWIPIVEQWTDELKKKYESLRMKMPWYSLHLFSPIAGLRFVKEQWEYKGKPMLVVTTPQGKVENLNALHLIRVWGIKAFPFDKKAEEVVHIETNFLPGVLNNVKDKEKYTFIYGGKDNDFIQTFTKKVTALQNDPFIKSANINIELFCVGKTAKGGEDHGILTKFWEGIESLFFTKNHKDTDPVTKEIQKLLSYKNETAWAILAKGSAVVTSGHGSTVLKVVEDIDQLKEVIKVKGSFEVAFTEVHTTVTQTVRHCIRLDVPTVAGKVPDSMNCPDCRRAMETYLSYKCCHIDGPLNAHH</sequence>
<dbReference type="PANTHER" id="PTHR33232">
    <property type="entry name" value="PROTEIN SIEVE ELEMENT OCCLUSION B-LIKE"/>
    <property type="match status" value="1"/>
</dbReference>
<keyword evidence="1" id="KW-1133">Transmembrane helix</keyword>
<feature type="transmembrane region" description="Helical" evidence="1">
    <location>
        <begin position="20"/>
        <end position="43"/>
    </location>
</feature>
<dbReference type="InterPro" id="IPR027942">
    <property type="entry name" value="SEO_N"/>
</dbReference>
<dbReference type="InterPro" id="IPR027944">
    <property type="entry name" value="SEO_C"/>
</dbReference>
<protein>
    <recommendedName>
        <fullName evidence="6">Protein SIEVE ELEMENT OCCLUSION B-like</fullName>
    </recommendedName>
</protein>
<dbReference type="AlphaFoldDB" id="A0A7J6E554"/>
<accession>A0A7J6E554</accession>
<dbReference type="InterPro" id="IPR039299">
    <property type="entry name" value="SEOA"/>
</dbReference>
<dbReference type="Pfam" id="PF14576">
    <property type="entry name" value="SEO_N"/>
    <property type="match status" value="1"/>
</dbReference>
<gene>
    <name evidence="4" type="ORF">G4B88_003668</name>
</gene>
<evidence type="ECO:0000259" key="2">
    <source>
        <dbReference type="Pfam" id="PF14576"/>
    </source>
</evidence>
<feature type="domain" description="Sieve element occlusion N-terminal" evidence="2">
    <location>
        <begin position="78"/>
        <end position="350"/>
    </location>
</feature>
<evidence type="ECO:0000313" key="4">
    <source>
        <dbReference type="EMBL" id="KAF4353563.1"/>
    </source>
</evidence>
<feature type="domain" description="Sieve element occlusion C-terminal" evidence="3">
    <location>
        <begin position="586"/>
        <end position="714"/>
    </location>
</feature>
<proteinExistence type="predicted"/>